<protein>
    <submittedName>
        <fullName evidence="1">Uncharacterized protein</fullName>
    </submittedName>
</protein>
<dbReference type="AlphaFoldDB" id="A0A645EIW5"/>
<accession>A0A645EIW5</accession>
<organism evidence="1">
    <name type="scientific">bioreactor metagenome</name>
    <dbReference type="NCBI Taxonomy" id="1076179"/>
    <lineage>
        <taxon>unclassified sequences</taxon>
        <taxon>metagenomes</taxon>
        <taxon>ecological metagenomes</taxon>
    </lineage>
</organism>
<comment type="caution">
    <text evidence="1">The sequence shown here is derived from an EMBL/GenBank/DDBJ whole genome shotgun (WGS) entry which is preliminary data.</text>
</comment>
<proteinExistence type="predicted"/>
<reference evidence="1" key="1">
    <citation type="submission" date="2019-08" db="EMBL/GenBank/DDBJ databases">
        <authorList>
            <person name="Kucharzyk K."/>
            <person name="Murdoch R.W."/>
            <person name="Higgins S."/>
            <person name="Loffler F."/>
        </authorList>
    </citation>
    <scope>NUCLEOTIDE SEQUENCE</scope>
</reference>
<sequence length="230" mass="25271">MRVCTCSIQSFHLETFDADSDSINKTVSVDMPIGQYATCNVSPTCGLADENGPIDAYDTVRAFYSLKRTGAQLIWFHKGFIEYRFPNVCNPLLKLNELSFRMEICSEAPGYQENWPSDITISINDHEIGTYCSPGDYGARRGKLTPPAWPNGSTQYGILKSFSVRETGSYLDGRLINPAVTLADIAPGASPFISLKIEIKDTAPHIGGINIFGAGYGDYPQGIVMDITYQ</sequence>
<dbReference type="EMBL" id="VSSQ01046703">
    <property type="protein sequence ID" value="MPN00664.1"/>
    <property type="molecule type" value="Genomic_DNA"/>
</dbReference>
<evidence type="ECO:0000313" key="1">
    <source>
        <dbReference type="EMBL" id="MPN00664.1"/>
    </source>
</evidence>
<gene>
    <name evidence="1" type="ORF">SDC9_147860</name>
</gene>
<name>A0A645EIW5_9ZZZZ</name>